<evidence type="ECO:0000313" key="2">
    <source>
        <dbReference type="EMBL" id="MFC5243218.1"/>
    </source>
</evidence>
<proteinExistence type="predicted"/>
<dbReference type="RefSeq" id="WP_344559147.1">
    <property type="nucleotide sequence ID" value="NZ_BAAATG010000012.1"/>
</dbReference>
<gene>
    <name evidence="2" type="ORF">ACFPWV_25490</name>
</gene>
<keyword evidence="3" id="KW-1185">Reference proteome</keyword>
<dbReference type="Proteomes" id="UP001596035">
    <property type="component" value="Unassembled WGS sequence"/>
</dbReference>
<sequence length="91" mass="9782">MQADAVRTAFAGTRVVTAAASDADDKESGLVVHSQKSGEFLLRITRARLRGATLVSMLAFKDAKSSSTRWSGARRPSPRFARPRPAPGRTP</sequence>
<feature type="region of interest" description="Disordered" evidence="1">
    <location>
        <begin position="65"/>
        <end position="91"/>
    </location>
</feature>
<evidence type="ECO:0000256" key="1">
    <source>
        <dbReference type="SAM" id="MobiDB-lite"/>
    </source>
</evidence>
<name>A0ABW0DWM9_9ACTN</name>
<comment type="caution">
    <text evidence="2">The sequence shown here is derived from an EMBL/GenBank/DDBJ whole genome shotgun (WGS) entry which is preliminary data.</text>
</comment>
<organism evidence="2 3">
    <name type="scientific">Streptomyces atrovirens</name>
    <dbReference type="NCBI Taxonomy" id="285556"/>
    <lineage>
        <taxon>Bacteria</taxon>
        <taxon>Bacillati</taxon>
        <taxon>Actinomycetota</taxon>
        <taxon>Actinomycetes</taxon>
        <taxon>Kitasatosporales</taxon>
        <taxon>Streptomycetaceae</taxon>
        <taxon>Streptomyces</taxon>
    </lineage>
</organism>
<protein>
    <submittedName>
        <fullName evidence="2">Uncharacterized protein</fullName>
    </submittedName>
</protein>
<dbReference type="EMBL" id="JBHSKN010000022">
    <property type="protein sequence ID" value="MFC5243218.1"/>
    <property type="molecule type" value="Genomic_DNA"/>
</dbReference>
<accession>A0ABW0DWM9</accession>
<evidence type="ECO:0000313" key="3">
    <source>
        <dbReference type="Proteomes" id="UP001596035"/>
    </source>
</evidence>
<reference evidence="3" key="1">
    <citation type="journal article" date="2019" name="Int. J. Syst. Evol. Microbiol.">
        <title>The Global Catalogue of Microorganisms (GCM) 10K type strain sequencing project: providing services to taxonomists for standard genome sequencing and annotation.</title>
        <authorList>
            <consortium name="The Broad Institute Genomics Platform"/>
            <consortium name="The Broad Institute Genome Sequencing Center for Infectious Disease"/>
            <person name="Wu L."/>
            <person name="Ma J."/>
        </authorList>
    </citation>
    <scope>NUCLEOTIDE SEQUENCE [LARGE SCALE GENOMIC DNA]</scope>
    <source>
        <strain evidence="3">CGMCC 4.7131</strain>
    </source>
</reference>